<feature type="region of interest" description="Disordered" evidence="1">
    <location>
        <begin position="387"/>
        <end position="447"/>
    </location>
</feature>
<evidence type="ECO:0000313" key="3">
    <source>
        <dbReference type="Proteomes" id="UP001151760"/>
    </source>
</evidence>
<dbReference type="PANTHER" id="PTHR11439">
    <property type="entry name" value="GAG-POL-RELATED RETROTRANSPOSON"/>
    <property type="match status" value="1"/>
</dbReference>
<keyword evidence="3" id="KW-1185">Reference proteome</keyword>
<dbReference type="EMBL" id="BQNB010019833">
    <property type="protein sequence ID" value="GJT89536.1"/>
    <property type="molecule type" value="Genomic_DNA"/>
</dbReference>
<comment type="caution">
    <text evidence="2">The sequence shown here is derived from an EMBL/GenBank/DDBJ whole genome shotgun (WGS) entry which is preliminary data.</text>
</comment>
<reference evidence="2" key="2">
    <citation type="submission" date="2022-01" db="EMBL/GenBank/DDBJ databases">
        <authorList>
            <person name="Yamashiro T."/>
            <person name="Shiraishi A."/>
            <person name="Satake H."/>
            <person name="Nakayama K."/>
        </authorList>
    </citation>
    <scope>NUCLEOTIDE SEQUENCE</scope>
</reference>
<name>A0ABQ5HNX2_9ASTR</name>
<dbReference type="CDD" id="cd09272">
    <property type="entry name" value="RNase_HI_RT_Ty1"/>
    <property type="match status" value="1"/>
</dbReference>
<gene>
    <name evidence="2" type="ORF">Tco_1078381</name>
</gene>
<reference evidence="2" key="1">
    <citation type="journal article" date="2022" name="Int. J. Mol. Sci.">
        <title>Draft Genome of Tanacetum Coccineum: Genomic Comparison of Closely Related Tanacetum-Family Plants.</title>
        <authorList>
            <person name="Yamashiro T."/>
            <person name="Shiraishi A."/>
            <person name="Nakayama K."/>
            <person name="Satake H."/>
        </authorList>
    </citation>
    <scope>NUCLEOTIDE SEQUENCE</scope>
</reference>
<accession>A0ABQ5HNX2</accession>
<dbReference type="PANTHER" id="PTHR11439:SF495">
    <property type="entry name" value="REVERSE TRANSCRIPTASE, RNA-DEPENDENT DNA POLYMERASE-RELATED"/>
    <property type="match status" value="1"/>
</dbReference>
<dbReference type="Proteomes" id="UP001151760">
    <property type="component" value="Unassembled WGS sequence"/>
</dbReference>
<evidence type="ECO:0008006" key="4">
    <source>
        <dbReference type="Google" id="ProtNLM"/>
    </source>
</evidence>
<evidence type="ECO:0000313" key="2">
    <source>
        <dbReference type="EMBL" id="GJT89536.1"/>
    </source>
</evidence>
<organism evidence="2 3">
    <name type="scientific">Tanacetum coccineum</name>
    <dbReference type="NCBI Taxonomy" id="301880"/>
    <lineage>
        <taxon>Eukaryota</taxon>
        <taxon>Viridiplantae</taxon>
        <taxon>Streptophyta</taxon>
        <taxon>Embryophyta</taxon>
        <taxon>Tracheophyta</taxon>
        <taxon>Spermatophyta</taxon>
        <taxon>Magnoliopsida</taxon>
        <taxon>eudicotyledons</taxon>
        <taxon>Gunneridae</taxon>
        <taxon>Pentapetalae</taxon>
        <taxon>asterids</taxon>
        <taxon>campanulids</taxon>
        <taxon>Asterales</taxon>
        <taxon>Asteraceae</taxon>
        <taxon>Asteroideae</taxon>
        <taxon>Anthemideae</taxon>
        <taxon>Anthemidinae</taxon>
        <taxon>Tanacetum</taxon>
    </lineage>
</organism>
<protein>
    <recommendedName>
        <fullName evidence="4">Retrovirus-related Pol polyprotein from transposon TNT 1-94</fullName>
    </recommendedName>
</protein>
<feature type="compositionally biased region" description="Basic and acidic residues" evidence="1">
    <location>
        <begin position="388"/>
        <end position="404"/>
    </location>
</feature>
<proteinExistence type="predicted"/>
<feature type="compositionally biased region" description="Polar residues" evidence="1">
    <location>
        <begin position="433"/>
        <end position="447"/>
    </location>
</feature>
<evidence type="ECO:0000256" key="1">
    <source>
        <dbReference type="SAM" id="MobiDB-lite"/>
    </source>
</evidence>
<sequence>MGLSYSKDSGFELNAYSDANHAGCSDDCKSTSRGIQFLGDKLVNWSSKKQDCIAMSTAKAEYVSLSTCYAQVIWMRTQLLDYEFRYKKIPMYSDSKSEIAISCNLVQHSRTKHINICYHFIKEHVECGTIELYFVRMKYQLADLFTKALPRKRFEYFVQRIVFHMAQQIILAAQLVSKFKGIRRCNNYDVLQSIPCSPECKIVRQILLDHLLSYALTTTADVPAVYLQQFWKTIRKVPDTKDTMRFKLDTQEITYMRVGYQGVVDKVSAFFMKNLAQSWETMFKVFNRCLTTRTFGHDQKKINILQLFHVVINRTNVDYADLLWWDFMNNVFQKKDVIQYPRFTKLIIADLMKKYPSISPKLDEDYHSIKDDILLFAASMIHDDVDDSGDRIETESHKEHPKVVDDDDDNKEEKKDEKESDEMGSLETRTKKMQTPISTTPRSPRINLSSDKNIAQELMYTVSLSTATTSKDPHKKRRISSKYSHLLGALHRMCMHQGYMTRDMEHKCVTTDEF</sequence>